<feature type="transmembrane region" description="Helical" evidence="2">
    <location>
        <begin position="311"/>
        <end position="330"/>
    </location>
</feature>
<protein>
    <recommendedName>
        <fullName evidence="3">EGF-like domain-containing protein</fullName>
    </recommendedName>
</protein>
<keyword evidence="2" id="KW-0812">Transmembrane</keyword>
<evidence type="ECO:0000259" key="3">
    <source>
        <dbReference type="PROSITE" id="PS00022"/>
    </source>
</evidence>
<feature type="transmembrane region" description="Helical" evidence="2">
    <location>
        <begin position="139"/>
        <end position="161"/>
    </location>
</feature>
<feature type="domain" description="EGF-like" evidence="3">
    <location>
        <begin position="519"/>
        <end position="530"/>
    </location>
</feature>
<evidence type="ECO:0000313" key="5">
    <source>
        <dbReference type="Proteomes" id="UP001054902"/>
    </source>
</evidence>
<dbReference type="PROSITE" id="PS00022">
    <property type="entry name" value="EGF_1"/>
    <property type="match status" value="1"/>
</dbReference>
<evidence type="ECO:0000256" key="1">
    <source>
        <dbReference type="SAM" id="MobiDB-lite"/>
    </source>
</evidence>
<feature type="region of interest" description="Disordered" evidence="1">
    <location>
        <begin position="1"/>
        <end position="42"/>
    </location>
</feature>
<feature type="transmembrane region" description="Helical" evidence="2">
    <location>
        <begin position="225"/>
        <end position="247"/>
    </location>
</feature>
<keyword evidence="2" id="KW-0472">Membrane</keyword>
<dbReference type="Proteomes" id="UP001054902">
    <property type="component" value="Unassembled WGS sequence"/>
</dbReference>
<evidence type="ECO:0000313" key="4">
    <source>
        <dbReference type="EMBL" id="GFH44759.1"/>
    </source>
</evidence>
<keyword evidence="5" id="KW-1185">Reference proteome</keyword>
<comment type="caution">
    <text evidence="4">The sequence shown here is derived from an EMBL/GenBank/DDBJ whole genome shotgun (WGS) entry which is preliminary data.</text>
</comment>
<feature type="compositionally biased region" description="Basic and acidic residues" evidence="1">
    <location>
        <begin position="1"/>
        <end position="20"/>
    </location>
</feature>
<accession>A0AAD3CH18</accession>
<evidence type="ECO:0000256" key="2">
    <source>
        <dbReference type="SAM" id="Phobius"/>
    </source>
</evidence>
<dbReference type="AlphaFoldDB" id="A0AAD3CH18"/>
<proteinExistence type="predicted"/>
<sequence length="700" mass="78622">MSVHEEGGLDASSKDERTKGESIMAGRIHHPSWQNNGGPETSLDLDDADFSIEESRNPSVLSNSVITYDLAKPFHGTNQGDGASLWSGADDEKLSSEKEKFTDDKIIDRASAFDDANHFELEEDISSIVLVSPLNSIPFFFATFMMAVQVTILVLCMESLIDEVTPGNRLHVPVFNTFEENMAQALALLVSLFASRDIVSSLSIFDVNFGLNEEEETVASRWKWYMVNLTRFAIASVGLLVAFLFVLQGTEVLDLFLDFAAVQFVSELDDIAFHLAKHGVLGSQMQDATVKVGQVQLNYRKKTKGRYNMRTVKVVGYSLLFCILLAPWIAAKIFQMRGVYFKADCQSFHIYFEENSFDIRNSCKVLKEQNRPCPEAWEAETSQLLQYEQFSDIYTVGTDENGYIDIENHRPIYYQRGVDNSDTSFSWGKISYCDQVNAWIFSIEGLGKGAKKNDCSWLIKSPETDAFSLDDVPEGDWVAWTGRLVETVVDITCIECEPGEENAVGCNFNGDCLEKERTCDCKDSFLGFQCEVCTACESLTHSGHFWAEIETEMLTVATIGNETDIVDIQSQFNSTEFFQSLLKDETAVEAYDRQVYFIGGVSEDILFLMYTGSKYSIRYISAEALTDTNGKTLADTKLTNYLETFHTFWETNSTLLFETGITREISPLGLSWFSATSNTKANFTFECTNLEFADQCITKG</sequence>
<keyword evidence="2" id="KW-1133">Transmembrane helix</keyword>
<organism evidence="4 5">
    <name type="scientific">Chaetoceros tenuissimus</name>
    <dbReference type="NCBI Taxonomy" id="426638"/>
    <lineage>
        <taxon>Eukaryota</taxon>
        <taxon>Sar</taxon>
        <taxon>Stramenopiles</taxon>
        <taxon>Ochrophyta</taxon>
        <taxon>Bacillariophyta</taxon>
        <taxon>Coscinodiscophyceae</taxon>
        <taxon>Chaetocerotophycidae</taxon>
        <taxon>Chaetocerotales</taxon>
        <taxon>Chaetocerotaceae</taxon>
        <taxon>Chaetoceros</taxon>
    </lineage>
</organism>
<dbReference type="InterPro" id="IPR000742">
    <property type="entry name" value="EGF"/>
</dbReference>
<dbReference type="EMBL" id="BLLK01000020">
    <property type="protein sequence ID" value="GFH44759.1"/>
    <property type="molecule type" value="Genomic_DNA"/>
</dbReference>
<gene>
    <name evidence="4" type="ORF">CTEN210_01233</name>
</gene>
<reference evidence="4 5" key="1">
    <citation type="journal article" date="2021" name="Sci. Rep.">
        <title>The genome of the diatom Chaetoceros tenuissimus carries an ancient integrated fragment of an extant virus.</title>
        <authorList>
            <person name="Hongo Y."/>
            <person name="Kimura K."/>
            <person name="Takaki Y."/>
            <person name="Yoshida Y."/>
            <person name="Baba S."/>
            <person name="Kobayashi G."/>
            <person name="Nagasaki K."/>
            <person name="Hano T."/>
            <person name="Tomaru Y."/>
        </authorList>
    </citation>
    <scope>NUCLEOTIDE SEQUENCE [LARGE SCALE GENOMIC DNA]</scope>
    <source>
        <strain evidence="4 5">NIES-3715</strain>
    </source>
</reference>
<name>A0AAD3CH18_9STRA</name>